<dbReference type="PANTHER" id="PTHR33164">
    <property type="entry name" value="TRANSCRIPTIONAL REGULATOR, MARR FAMILY"/>
    <property type="match status" value="1"/>
</dbReference>
<dbReference type="OrthoDB" id="9799663at2"/>
<keyword evidence="3" id="KW-1185">Reference proteome</keyword>
<name>A0A1W1ZIQ7_9FIRM</name>
<feature type="domain" description="HTH marR-type" evidence="1">
    <location>
        <begin position="1"/>
        <end position="136"/>
    </location>
</feature>
<evidence type="ECO:0000313" key="2">
    <source>
        <dbReference type="EMBL" id="SMC48399.1"/>
    </source>
</evidence>
<dbReference type="SMART" id="SM00347">
    <property type="entry name" value="HTH_MARR"/>
    <property type="match status" value="1"/>
</dbReference>
<dbReference type="InterPro" id="IPR036388">
    <property type="entry name" value="WH-like_DNA-bd_sf"/>
</dbReference>
<dbReference type="AlphaFoldDB" id="A0A1W1ZIQ7"/>
<dbReference type="InterPro" id="IPR036390">
    <property type="entry name" value="WH_DNA-bd_sf"/>
</dbReference>
<dbReference type="PANTHER" id="PTHR33164:SF13">
    <property type="entry name" value="4-HYDROXYPHENYLACETATE CATABOLISM PROTEIN"/>
    <property type="match status" value="1"/>
</dbReference>
<dbReference type="GO" id="GO:0006950">
    <property type="term" value="P:response to stress"/>
    <property type="evidence" value="ECO:0007669"/>
    <property type="project" value="TreeGrafter"/>
</dbReference>
<accession>A0A1W1ZIQ7</accession>
<evidence type="ECO:0000259" key="1">
    <source>
        <dbReference type="PROSITE" id="PS50995"/>
    </source>
</evidence>
<dbReference type="STRING" id="1122930.SAMN02745168_1156"/>
<dbReference type="GO" id="GO:0003700">
    <property type="term" value="F:DNA-binding transcription factor activity"/>
    <property type="evidence" value="ECO:0007669"/>
    <property type="project" value="InterPro"/>
</dbReference>
<dbReference type="SUPFAM" id="SSF46785">
    <property type="entry name" value="Winged helix' DNA-binding domain"/>
    <property type="match status" value="1"/>
</dbReference>
<dbReference type="InterPro" id="IPR039422">
    <property type="entry name" value="MarR/SlyA-like"/>
</dbReference>
<evidence type="ECO:0000313" key="3">
    <source>
        <dbReference type="Proteomes" id="UP000192790"/>
    </source>
</evidence>
<proteinExistence type="predicted"/>
<dbReference type="PROSITE" id="PS50995">
    <property type="entry name" value="HTH_MARR_2"/>
    <property type="match status" value="1"/>
</dbReference>
<dbReference type="Proteomes" id="UP000192790">
    <property type="component" value="Unassembled WGS sequence"/>
</dbReference>
<dbReference type="Gene3D" id="1.10.10.10">
    <property type="entry name" value="Winged helix-like DNA-binding domain superfamily/Winged helix DNA-binding domain"/>
    <property type="match status" value="1"/>
</dbReference>
<protein>
    <submittedName>
        <fullName evidence="2">DNA-binding transcriptional regulator, MarR family</fullName>
    </submittedName>
</protein>
<keyword evidence="2" id="KW-0238">DNA-binding</keyword>
<dbReference type="Pfam" id="PF01047">
    <property type="entry name" value="MarR"/>
    <property type="match status" value="1"/>
</dbReference>
<organism evidence="2 3">
    <name type="scientific">Papillibacter cinnamivorans DSM 12816</name>
    <dbReference type="NCBI Taxonomy" id="1122930"/>
    <lineage>
        <taxon>Bacteria</taxon>
        <taxon>Bacillati</taxon>
        <taxon>Bacillota</taxon>
        <taxon>Clostridia</taxon>
        <taxon>Eubacteriales</taxon>
        <taxon>Oscillospiraceae</taxon>
        <taxon>Papillibacter</taxon>
    </lineage>
</organism>
<dbReference type="PRINTS" id="PR00598">
    <property type="entry name" value="HTHMARR"/>
</dbReference>
<sequence>MRFKTCINYLLTASQHEVFGLLSDRLSQYGVTPGQYGVLSYLWEKEQANPKDLARELSLENSTISGVLDRMQKKGLIDRLLDPDDRRSIQVVLTPAGRALEADVLRAVDEVNEEVLSRFDPETAETLIRCLQKIADTRAPEREEEELPKN</sequence>
<dbReference type="InterPro" id="IPR000835">
    <property type="entry name" value="HTH_MarR-typ"/>
</dbReference>
<dbReference type="GO" id="GO:0003677">
    <property type="term" value="F:DNA binding"/>
    <property type="evidence" value="ECO:0007669"/>
    <property type="project" value="UniProtKB-KW"/>
</dbReference>
<dbReference type="RefSeq" id="WP_084233784.1">
    <property type="nucleotide sequence ID" value="NZ_FWXW01000002.1"/>
</dbReference>
<gene>
    <name evidence="2" type="ORF">SAMN02745168_1156</name>
</gene>
<reference evidence="2 3" key="1">
    <citation type="submission" date="2017-04" db="EMBL/GenBank/DDBJ databases">
        <authorList>
            <person name="Afonso C.L."/>
            <person name="Miller P.J."/>
            <person name="Scott M.A."/>
            <person name="Spackman E."/>
            <person name="Goraichik I."/>
            <person name="Dimitrov K.M."/>
            <person name="Suarez D.L."/>
            <person name="Swayne D.E."/>
        </authorList>
    </citation>
    <scope>NUCLEOTIDE SEQUENCE [LARGE SCALE GENOMIC DNA]</scope>
    <source>
        <strain evidence="2 3">DSM 12816</strain>
    </source>
</reference>
<dbReference type="EMBL" id="FWXW01000002">
    <property type="protein sequence ID" value="SMC48399.1"/>
    <property type="molecule type" value="Genomic_DNA"/>
</dbReference>